<protein>
    <submittedName>
        <fullName evidence="1">Uncharacterized protein</fullName>
    </submittedName>
</protein>
<dbReference type="GeneID" id="915439"/>
<organism evidence="1 2">
    <name type="scientific">Escherichia coli O157:H7</name>
    <dbReference type="NCBI Taxonomy" id="83334"/>
    <lineage>
        <taxon>Bacteria</taxon>
        <taxon>Pseudomonadati</taxon>
        <taxon>Pseudomonadota</taxon>
        <taxon>Gammaproteobacteria</taxon>
        <taxon>Enterobacterales</taxon>
        <taxon>Enterobacteriaceae</taxon>
        <taxon>Escherichia</taxon>
    </lineage>
</organism>
<sequence>MCGGQKKADLPLKMQVAKVVKNAPGEAEDCPAMSV</sequence>
<gene>
    <name evidence="1" type="ORF">ECs_4592</name>
</gene>
<accession>A0A0H3JJG1</accession>
<reference evidence="1 2" key="1">
    <citation type="journal article" date="2000" name="Syst. Appl. Microbiol.">
        <title>Comparative analysis of the whole set of rRNA operons between an enterohemorrhagic Escherichia coli O157:H7 Sakai strain and an Escherichia coli K-12 strain MG1655.</title>
        <authorList>
            <person name="Ohnishi M."/>
            <person name="Murata T."/>
            <person name="Nakayama K."/>
            <person name="Kuhara S."/>
            <person name="Hattori M."/>
            <person name="Kurokawa K."/>
            <person name="Yasunaga T."/>
            <person name="Yokoyama K."/>
            <person name="Makino K."/>
            <person name="Shinagawa H."/>
            <person name="Hayashi T."/>
        </authorList>
    </citation>
    <scope>NUCLEOTIDE SEQUENCE [LARGE SCALE GENOMIC DNA]</scope>
    <source>
        <strain evidence="2">O157:H7 / Sakai / RIMD 0509952 / EHEC</strain>
    </source>
</reference>
<keyword evidence="2" id="KW-1185">Reference proteome</keyword>
<dbReference type="KEGG" id="ecs:ECs_4592"/>
<dbReference type="Proteomes" id="UP000000558">
    <property type="component" value="Chromosome"/>
</dbReference>
<proteinExistence type="predicted"/>
<dbReference type="EMBL" id="BA000007">
    <property type="protein sequence ID" value="BAB38015.2"/>
    <property type="molecule type" value="Genomic_DNA"/>
</dbReference>
<dbReference type="AlphaFoldDB" id="A0A0H3JJG1"/>
<dbReference type="RefSeq" id="WP_115801858.1">
    <property type="nucleotide sequence ID" value="NZ_AP018488.1"/>
</dbReference>
<evidence type="ECO:0000313" key="2">
    <source>
        <dbReference type="Proteomes" id="UP000000558"/>
    </source>
</evidence>
<name>A0A0H3JJG1_ECO57</name>
<evidence type="ECO:0000313" key="1">
    <source>
        <dbReference type="EMBL" id="BAB38015.2"/>
    </source>
</evidence>
<reference evidence="1 2" key="2">
    <citation type="journal article" date="2001" name="DNA Res.">
        <title>Complete genome sequence of enterohemorrhagic Escherichia coli O157:H7 and genomic comparison with a laboratory strain K-12.</title>
        <authorList>
            <person name="Hayashi T."/>
            <person name="Makino K."/>
            <person name="Ohnishi M."/>
            <person name="Kurokawa K."/>
            <person name="Ishii K."/>
            <person name="Yokoyama K."/>
            <person name="Han C.G."/>
            <person name="Ohtsubo E."/>
            <person name="Nakayama K."/>
            <person name="Murata T."/>
            <person name="Tanaka M."/>
            <person name="Tobe T."/>
            <person name="Iida T."/>
            <person name="Takami H."/>
            <person name="Honda T."/>
            <person name="Sasakawa C."/>
            <person name="Ogasawara N."/>
            <person name="Yasunaga T."/>
            <person name="Kuhara S."/>
            <person name="Shiba T."/>
            <person name="Hattori M."/>
            <person name="Shinagawa H."/>
        </authorList>
    </citation>
    <scope>NUCLEOTIDE SEQUENCE [LARGE SCALE GENOMIC DNA]</scope>
    <source>
        <strain evidence="2">O157:H7 / Sakai / RIMD 0509952 / EHEC</strain>
    </source>
</reference>